<reference evidence="2" key="1">
    <citation type="submission" date="2022-11" db="EMBL/GenBank/DDBJ databases">
        <authorList>
            <person name="Morgan W.R."/>
            <person name="Tartar A."/>
        </authorList>
    </citation>
    <scope>NUCLEOTIDE SEQUENCE</scope>
    <source>
        <strain evidence="2">ARSEF 373</strain>
    </source>
</reference>
<evidence type="ECO:0000313" key="2">
    <source>
        <dbReference type="EMBL" id="DBA04070.1"/>
    </source>
</evidence>
<feature type="region of interest" description="Disordered" evidence="1">
    <location>
        <begin position="377"/>
        <end position="396"/>
    </location>
</feature>
<dbReference type="EMBL" id="DAKRPA010000012">
    <property type="protein sequence ID" value="DBA04070.1"/>
    <property type="molecule type" value="Genomic_DNA"/>
</dbReference>
<proteinExistence type="predicted"/>
<dbReference type="Proteomes" id="UP001146120">
    <property type="component" value="Unassembled WGS sequence"/>
</dbReference>
<reference evidence="2" key="2">
    <citation type="journal article" date="2023" name="Microbiol Resour">
        <title>Decontamination and Annotation of the Draft Genome Sequence of the Oomycete Lagenidium giganteum ARSEF 373.</title>
        <authorList>
            <person name="Morgan W.R."/>
            <person name="Tartar A."/>
        </authorList>
    </citation>
    <scope>NUCLEOTIDE SEQUENCE</scope>
    <source>
        <strain evidence="2">ARSEF 373</strain>
    </source>
</reference>
<accession>A0AAV2ZJ75</accession>
<comment type="caution">
    <text evidence="2">The sequence shown here is derived from an EMBL/GenBank/DDBJ whole genome shotgun (WGS) entry which is preliminary data.</text>
</comment>
<sequence>MLLAAKLDAITRSSMWARRKVVVHDEKAMKSFFRSSPSRVSTTTAAAAVASYNQPLPAEAVTKEGMQQEMEMKVMNAFRQIFLSTVVRMWRERKRRSKAVALNMMNGTISGSNLAGMSKPAGKYRKEINAQSSNVVGILSRRMIREVPALKFFDEEQGDGALSPNPQVNKSRATPRGVCYTVDVFGCRRIKMQSSTSGGNGRANDRLHKKKKKKKSEEITVEKAMGKSLRRKMVKRVANKRLTFLRMSDDFGKARAALTQKLRSQLALRQAESEKLFNKRLALLMADDTSLPAYQAQKELHLARVRCKKASTLEKCETLRIFGELLRHVERVGDDMGHEPSPNEIYFLDLFRCVVEENQVLTPIIFEGIQQHLRPQDHQHPVVKVSETGNDGDGLN</sequence>
<evidence type="ECO:0000256" key="1">
    <source>
        <dbReference type="SAM" id="MobiDB-lite"/>
    </source>
</evidence>
<gene>
    <name evidence="2" type="ORF">N0F65_009417</name>
</gene>
<name>A0AAV2ZJ75_9STRA</name>
<dbReference type="AlphaFoldDB" id="A0AAV2ZJ75"/>
<keyword evidence="3" id="KW-1185">Reference proteome</keyword>
<organism evidence="2 3">
    <name type="scientific">Lagenidium giganteum</name>
    <dbReference type="NCBI Taxonomy" id="4803"/>
    <lineage>
        <taxon>Eukaryota</taxon>
        <taxon>Sar</taxon>
        <taxon>Stramenopiles</taxon>
        <taxon>Oomycota</taxon>
        <taxon>Peronosporomycetes</taxon>
        <taxon>Pythiales</taxon>
        <taxon>Pythiaceae</taxon>
    </lineage>
</organism>
<feature type="region of interest" description="Disordered" evidence="1">
    <location>
        <begin position="193"/>
        <end position="218"/>
    </location>
</feature>
<evidence type="ECO:0000313" key="3">
    <source>
        <dbReference type="Proteomes" id="UP001146120"/>
    </source>
</evidence>
<protein>
    <submittedName>
        <fullName evidence="2">Uncharacterized protein</fullName>
    </submittedName>
</protein>